<dbReference type="Proteomes" id="UP000287908">
    <property type="component" value="Unassembled WGS sequence"/>
</dbReference>
<evidence type="ECO:0000313" key="1">
    <source>
        <dbReference type="EMBL" id="RUO77563.1"/>
    </source>
</evidence>
<dbReference type="EMBL" id="PIQF01000001">
    <property type="protein sequence ID" value="RUO77563.1"/>
    <property type="molecule type" value="Genomic_DNA"/>
</dbReference>
<dbReference type="OrthoDB" id="5600793at2"/>
<comment type="caution">
    <text evidence="1">The sequence shown here is derived from an EMBL/GenBank/DDBJ whole genome shotgun (WGS) entry which is preliminary data.</text>
</comment>
<protein>
    <submittedName>
        <fullName evidence="1">DUF2835 domain-containing protein</fullName>
    </submittedName>
</protein>
<reference evidence="1 2" key="1">
    <citation type="journal article" date="2011" name="Front. Microbiol.">
        <title>Genomic signatures of strain selection and enhancement in Bacillus atrophaeus var. globigii, a historical biowarfare simulant.</title>
        <authorList>
            <person name="Gibbons H.S."/>
            <person name="Broomall S.M."/>
            <person name="McNew L.A."/>
            <person name="Daligault H."/>
            <person name="Chapman C."/>
            <person name="Bruce D."/>
            <person name="Karavis M."/>
            <person name="Krepps M."/>
            <person name="McGregor P.A."/>
            <person name="Hong C."/>
            <person name="Park K.H."/>
            <person name="Akmal A."/>
            <person name="Feldman A."/>
            <person name="Lin J.S."/>
            <person name="Chang W.E."/>
            <person name="Higgs B.W."/>
            <person name="Demirev P."/>
            <person name="Lindquist J."/>
            <person name="Liem A."/>
            <person name="Fochler E."/>
            <person name="Read T.D."/>
            <person name="Tapia R."/>
            <person name="Johnson S."/>
            <person name="Bishop-Lilly K.A."/>
            <person name="Detter C."/>
            <person name="Han C."/>
            <person name="Sozhamannan S."/>
            <person name="Rosenzweig C.N."/>
            <person name="Skowronski E.W."/>
        </authorList>
    </citation>
    <scope>NUCLEOTIDE SEQUENCE [LARGE SCALE GENOMIC DNA]</scope>
    <source>
        <strain evidence="1 2">CL-SP19</strain>
    </source>
</reference>
<evidence type="ECO:0000313" key="2">
    <source>
        <dbReference type="Proteomes" id="UP000287908"/>
    </source>
</evidence>
<dbReference type="AlphaFoldDB" id="A0A432ZI29"/>
<dbReference type="InterPro" id="IPR021363">
    <property type="entry name" value="DUF2835"/>
</dbReference>
<sequence>MTIDYLFSVSMSYQEFTEIYYGGGAQQLVVTSTQGTRVSIPAGRMVPFVDSSGVRGLFRLTVDQSNKFVALQRVR</sequence>
<proteinExistence type="predicted"/>
<organism evidence="1 2">
    <name type="scientific">Idiomarina seosinensis</name>
    <dbReference type="NCBI Taxonomy" id="281739"/>
    <lineage>
        <taxon>Bacteria</taxon>
        <taxon>Pseudomonadati</taxon>
        <taxon>Pseudomonadota</taxon>
        <taxon>Gammaproteobacteria</taxon>
        <taxon>Alteromonadales</taxon>
        <taxon>Idiomarinaceae</taxon>
        <taxon>Idiomarina</taxon>
    </lineage>
</organism>
<name>A0A432ZI29_9GAMM</name>
<accession>A0A432ZI29</accession>
<dbReference type="Pfam" id="PF11197">
    <property type="entry name" value="DUF2835"/>
    <property type="match status" value="1"/>
</dbReference>
<keyword evidence="2" id="KW-1185">Reference proteome</keyword>
<dbReference type="RefSeq" id="WP_126783834.1">
    <property type="nucleotide sequence ID" value="NZ_PIQF01000001.1"/>
</dbReference>
<gene>
    <name evidence="1" type="ORF">CWI81_03535</name>
</gene>